<keyword evidence="7 8" id="KW-0472">Membrane</keyword>
<evidence type="ECO:0000256" key="2">
    <source>
        <dbReference type="ARBA" id="ARBA00022475"/>
    </source>
</evidence>
<organism evidence="9 10">
    <name type="scientific">Crenobacter oryzisoli</name>
    <dbReference type="NCBI Taxonomy" id="3056844"/>
    <lineage>
        <taxon>Bacteria</taxon>
        <taxon>Pseudomonadati</taxon>
        <taxon>Pseudomonadota</taxon>
        <taxon>Betaproteobacteria</taxon>
        <taxon>Neisseriales</taxon>
        <taxon>Neisseriaceae</taxon>
        <taxon>Crenobacter</taxon>
    </lineage>
</organism>
<feature type="transmembrane region" description="Helical" evidence="8">
    <location>
        <begin position="286"/>
        <end position="306"/>
    </location>
</feature>
<comment type="caution">
    <text evidence="9">The sequence shown here is derived from an EMBL/GenBank/DDBJ whole genome shotgun (WGS) entry which is preliminary data.</text>
</comment>
<keyword evidence="6 8" id="KW-1133">Transmembrane helix</keyword>
<dbReference type="Proteomes" id="UP001168540">
    <property type="component" value="Unassembled WGS sequence"/>
</dbReference>
<dbReference type="RefSeq" id="WP_289828744.1">
    <property type="nucleotide sequence ID" value="NZ_JAUEDK010000005.1"/>
</dbReference>
<feature type="transmembrane region" description="Helical" evidence="8">
    <location>
        <begin position="318"/>
        <end position="336"/>
    </location>
</feature>
<reference evidence="9" key="1">
    <citation type="submission" date="2023-06" db="EMBL/GenBank/DDBJ databases">
        <authorList>
            <person name="Zhang S."/>
        </authorList>
    </citation>
    <scope>NUCLEOTIDE SEQUENCE</scope>
    <source>
        <strain evidence="9">SG2303</strain>
    </source>
</reference>
<feature type="transmembrane region" description="Helical" evidence="8">
    <location>
        <begin position="12"/>
        <end position="35"/>
    </location>
</feature>
<evidence type="ECO:0000256" key="6">
    <source>
        <dbReference type="ARBA" id="ARBA00022989"/>
    </source>
</evidence>
<dbReference type="PANTHER" id="PTHR33908:SF11">
    <property type="entry name" value="MEMBRANE PROTEIN"/>
    <property type="match status" value="1"/>
</dbReference>
<feature type="transmembrane region" description="Helical" evidence="8">
    <location>
        <begin position="412"/>
        <end position="432"/>
    </location>
</feature>
<evidence type="ECO:0000313" key="10">
    <source>
        <dbReference type="Proteomes" id="UP001168540"/>
    </source>
</evidence>
<keyword evidence="3" id="KW-0328">Glycosyltransferase</keyword>
<dbReference type="InterPro" id="IPR050297">
    <property type="entry name" value="LipidA_mod_glycosyltrf_83"/>
</dbReference>
<dbReference type="EMBL" id="JAUEDK010000005">
    <property type="protein sequence ID" value="MDN0074193.1"/>
    <property type="molecule type" value="Genomic_DNA"/>
</dbReference>
<accession>A0ABT7XK81</accession>
<protein>
    <recommendedName>
        <fullName evidence="11">Glycosyltransferase RgtA/B/C/D-like domain-containing protein</fullName>
    </recommendedName>
</protein>
<sequence>MSSKALSSAAQAQPLASSPASLATILLVAMLVYALPGTLGHTPWKQDEAYSFGIIQHMLESGQLLVPTNAGQPFMEKPPLYYWTATAFAAVLQRWLPLYDAARLASTFYVGVAGVFVALFAQISFRAPSVLSRRVLITVALYASTVGMVKHAHDLFTDMSLCAGTAIALYGLQRLACQAGGTRHDALWLGLGVGIAALSKGVFIPSVFAATAVLLPLAVRPCRNRRYYARLVLAGLVALPLAVSWPVALYLHSPALFDVWFWQNNVGRYVGYSVPQLGSAANHTRVIEAFLFFAFPAGILALSYMLRGGWRKLGRAEIALPLLFVAIGLAVLQTSATSRHLYLLPFTAPLAVLGARGLLRLPLRFLLGVNRVLPWLFGTLALTVWAIYFASLSQETMQTWLQPLSPWLPLDYTMPVKLVPLLFALALTVAWLQRDRWLSANGRVAITQQWLFGIVLAWSLPFTLLLPWLDQAKGYGAVYAQMESAIRSDWQAGDCLSSMELGESEAPLLYYFTGILHQPVTTPKQARECRWLLLEAKGTPAAPPVGWMPIWRGGRDGDRDEFLQLFSRLPN</sequence>
<evidence type="ECO:0000256" key="5">
    <source>
        <dbReference type="ARBA" id="ARBA00022692"/>
    </source>
</evidence>
<feature type="transmembrane region" description="Helical" evidence="8">
    <location>
        <begin position="187"/>
        <end position="215"/>
    </location>
</feature>
<keyword evidence="2" id="KW-1003">Cell membrane</keyword>
<feature type="transmembrane region" description="Helical" evidence="8">
    <location>
        <begin position="373"/>
        <end position="392"/>
    </location>
</feature>
<feature type="transmembrane region" description="Helical" evidence="8">
    <location>
        <begin position="80"/>
        <end position="96"/>
    </location>
</feature>
<keyword evidence="10" id="KW-1185">Reference proteome</keyword>
<feature type="transmembrane region" description="Helical" evidence="8">
    <location>
        <begin position="444"/>
        <end position="469"/>
    </location>
</feature>
<proteinExistence type="predicted"/>
<evidence type="ECO:0000256" key="8">
    <source>
        <dbReference type="SAM" id="Phobius"/>
    </source>
</evidence>
<evidence type="ECO:0000313" key="9">
    <source>
        <dbReference type="EMBL" id="MDN0074193.1"/>
    </source>
</evidence>
<keyword evidence="4" id="KW-0808">Transferase</keyword>
<comment type="subcellular location">
    <subcellularLocation>
        <location evidence="1">Cell membrane</location>
        <topology evidence="1">Multi-pass membrane protein</topology>
    </subcellularLocation>
</comment>
<feature type="transmembrane region" description="Helical" evidence="8">
    <location>
        <begin position="342"/>
        <end position="361"/>
    </location>
</feature>
<name>A0ABT7XK81_9NEIS</name>
<feature type="transmembrane region" description="Helical" evidence="8">
    <location>
        <begin position="131"/>
        <end position="149"/>
    </location>
</feature>
<keyword evidence="5 8" id="KW-0812">Transmembrane</keyword>
<feature type="transmembrane region" description="Helical" evidence="8">
    <location>
        <begin position="108"/>
        <end position="125"/>
    </location>
</feature>
<evidence type="ECO:0000256" key="1">
    <source>
        <dbReference type="ARBA" id="ARBA00004651"/>
    </source>
</evidence>
<evidence type="ECO:0000256" key="3">
    <source>
        <dbReference type="ARBA" id="ARBA00022676"/>
    </source>
</evidence>
<gene>
    <name evidence="9" type="ORF">QU481_04725</name>
</gene>
<feature type="transmembrane region" description="Helical" evidence="8">
    <location>
        <begin position="227"/>
        <end position="251"/>
    </location>
</feature>
<evidence type="ECO:0000256" key="4">
    <source>
        <dbReference type="ARBA" id="ARBA00022679"/>
    </source>
</evidence>
<dbReference type="PANTHER" id="PTHR33908">
    <property type="entry name" value="MANNOSYLTRANSFERASE YKCB-RELATED"/>
    <property type="match status" value="1"/>
</dbReference>
<evidence type="ECO:0000256" key="7">
    <source>
        <dbReference type="ARBA" id="ARBA00023136"/>
    </source>
</evidence>
<evidence type="ECO:0008006" key="11">
    <source>
        <dbReference type="Google" id="ProtNLM"/>
    </source>
</evidence>